<protein>
    <submittedName>
        <fullName evidence="4">Transposable element Tc1 transposase</fullName>
    </submittedName>
</protein>
<dbReference type="InterPro" id="IPR052338">
    <property type="entry name" value="Transposase_5"/>
</dbReference>
<evidence type="ECO:0000259" key="2">
    <source>
        <dbReference type="Pfam" id="PF01498"/>
    </source>
</evidence>
<name>A0A0K8WF32_BACLA</name>
<dbReference type="GO" id="GO:0006313">
    <property type="term" value="P:DNA transposition"/>
    <property type="evidence" value="ECO:0007669"/>
    <property type="project" value="InterPro"/>
</dbReference>
<dbReference type="InterPro" id="IPR009057">
    <property type="entry name" value="Homeodomain-like_sf"/>
</dbReference>
<gene>
    <name evidence="4" type="primary">tc1a_39</name>
    <name evidence="4" type="ORF">c1_g1_i1</name>
</gene>
<dbReference type="AlphaFoldDB" id="A0A0K8WF32"/>
<dbReference type="GO" id="GO:0015074">
    <property type="term" value="P:DNA integration"/>
    <property type="evidence" value="ECO:0007669"/>
    <property type="project" value="InterPro"/>
</dbReference>
<feature type="domain" description="Tc1-like transposase DDE" evidence="3">
    <location>
        <begin position="146"/>
        <end position="274"/>
    </location>
</feature>
<feature type="non-terminal residue" evidence="4">
    <location>
        <position position="1"/>
    </location>
</feature>
<evidence type="ECO:0000256" key="1">
    <source>
        <dbReference type="ARBA" id="ARBA00004123"/>
    </source>
</evidence>
<proteinExistence type="predicted"/>
<dbReference type="EMBL" id="GDHF01002602">
    <property type="protein sequence ID" value="JAI49712.1"/>
    <property type="molecule type" value="Transcribed_RNA"/>
</dbReference>
<dbReference type="PANTHER" id="PTHR23022">
    <property type="entry name" value="TRANSPOSABLE ELEMENT-RELATED"/>
    <property type="match status" value="1"/>
</dbReference>
<dbReference type="SUPFAM" id="SSF46689">
    <property type="entry name" value="Homeodomain-like"/>
    <property type="match status" value="1"/>
</dbReference>
<dbReference type="InterPro" id="IPR002492">
    <property type="entry name" value="Transposase_Tc1-like"/>
</dbReference>
<comment type="subcellular location">
    <subcellularLocation>
        <location evidence="1">Nucleus</location>
    </subcellularLocation>
</comment>
<dbReference type="InterPro" id="IPR038717">
    <property type="entry name" value="Tc1-like_DDE_dom"/>
</dbReference>
<dbReference type="GO" id="GO:0003677">
    <property type="term" value="F:DNA binding"/>
    <property type="evidence" value="ECO:0007669"/>
    <property type="project" value="InterPro"/>
</dbReference>
<dbReference type="GO" id="GO:0005634">
    <property type="term" value="C:nucleus"/>
    <property type="evidence" value="ECO:0007669"/>
    <property type="project" value="UniProtKB-SubCell"/>
</dbReference>
<dbReference type="Pfam" id="PF01498">
    <property type="entry name" value="HTH_Tnp_Tc3_2"/>
    <property type="match status" value="1"/>
</dbReference>
<dbReference type="InterPro" id="IPR036397">
    <property type="entry name" value="RNaseH_sf"/>
</dbReference>
<dbReference type="Gene3D" id="3.30.420.10">
    <property type="entry name" value="Ribonuclease H-like superfamily/Ribonuclease H"/>
    <property type="match status" value="1"/>
</dbReference>
<evidence type="ECO:0000259" key="3">
    <source>
        <dbReference type="Pfam" id="PF13358"/>
    </source>
</evidence>
<organism evidence="4">
    <name type="scientific">Bactrocera latifrons</name>
    <name type="common">Malaysian fruit fly</name>
    <name type="synonym">Chaetodacus latifrons</name>
    <dbReference type="NCBI Taxonomy" id="174628"/>
    <lineage>
        <taxon>Eukaryota</taxon>
        <taxon>Metazoa</taxon>
        <taxon>Ecdysozoa</taxon>
        <taxon>Arthropoda</taxon>
        <taxon>Hexapoda</taxon>
        <taxon>Insecta</taxon>
        <taxon>Pterygota</taxon>
        <taxon>Neoptera</taxon>
        <taxon>Endopterygota</taxon>
        <taxon>Diptera</taxon>
        <taxon>Brachycera</taxon>
        <taxon>Muscomorpha</taxon>
        <taxon>Tephritoidea</taxon>
        <taxon>Tephritidae</taxon>
        <taxon>Bactrocera</taxon>
        <taxon>Bactrocera</taxon>
    </lineage>
</organism>
<accession>A0A0K8WF32</accession>
<feature type="domain" description="Transposase Tc1-like" evidence="2">
    <location>
        <begin position="51"/>
        <end position="119"/>
    </location>
</feature>
<dbReference type="Pfam" id="PF13358">
    <property type="entry name" value="DDE_3"/>
    <property type="match status" value="1"/>
</dbReference>
<dbReference type="PANTHER" id="PTHR23022:SF135">
    <property type="entry name" value="SI:DKEY-77F5.3"/>
    <property type="match status" value="1"/>
</dbReference>
<reference evidence="4" key="1">
    <citation type="submission" date="2015-06" db="EMBL/GenBank/DDBJ databases">
        <authorList>
            <person name="Hoefler B.C."/>
            <person name="Straight P.D."/>
        </authorList>
    </citation>
    <scope>NUCLEOTIDE SEQUENCE</scope>
</reference>
<sequence>KSFGEIGKLLCLSKSTVQTIFNNFKKSNSIESKLRTGRPKKLNRRDLSFLRKEVDRNPKVHATKLAQDIAEIFQIVVHSRTVTRALNNEGFNCRTPRKKPLIREKNRKLRLEFAKKHINKGIDFWKRVLFTDASKYNIFGYDGKAKVWRKPNTAMNPKHLMPTVKHGGGNVMVWGAVAASGVGNLVFVEGIMDRFQYKSILENNFKPSVEKLCRGTSWIFQQDNDPKHTSQVVKDWLLYYAPRQLNSPPQSPDLNVIEHVWEIVERKIRKHAISGAPTLKEKLQEEWQKITPEELENLVASMPRRLQAVIDADGGPTKY</sequence>
<evidence type="ECO:0000313" key="4">
    <source>
        <dbReference type="EMBL" id="JAI49712.1"/>
    </source>
</evidence>